<keyword evidence="3" id="KW-1185">Reference proteome</keyword>
<dbReference type="EMBL" id="CP032157">
    <property type="protein sequence ID" value="AXY77996.1"/>
    <property type="molecule type" value="Genomic_DNA"/>
</dbReference>
<reference evidence="2 3" key="1">
    <citation type="submission" date="2018-09" db="EMBL/GenBank/DDBJ databases">
        <title>Genome sequencing of strain 6GH32-13.</title>
        <authorList>
            <person name="Weon H.-Y."/>
            <person name="Heo J."/>
            <person name="Kwon S.-W."/>
        </authorList>
    </citation>
    <scope>NUCLEOTIDE SEQUENCE [LARGE SCALE GENOMIC DNA]</scope>
    <source>
        <strain evidence="2 3">5GH32-13</strain>
    </source>
</reference>
<proteinExistence type="predicted"/>
<dbReference type="Pfam" id="PF01551">
    <property type="entry name" value="Peptidase_M23"/>
    <property type="match status" value="1"/>
</dbReference>
<dbReference type="CDD" id="cd12797">
    <property type="entry name" value="M23_peptidase"/>
    <property type="match status" value="1"/>
</dbReference>
<evidence type="ECO:0000259" key="1">
    <source>
        <dbReference type="Pfam" id="PF01551"/>
    </source>
</evidence>
<dbReference type="PANTHER" id="PTHR21666">
    <property type="entry name" value="PEPTIDASE-RELATED"/>
    <property type="match status" value="1"/>
</dbReference>
<evidence type="ECO:0000313" key="2">
    <source>
        <dbReference type="EMBL" id="AXY77996.1"/>
    </source>
</evidence>
<dbReference type="SUPFAM" id="SSF51261">
    <property type="entry name" value="Duplicated hybrid motif"/>
    <property type="match status" value="1"/>
</dbReference>
<dbReference type="InterPro" id="IPR050570">
    <property type="entry name" value="Cell_wall_metabolism_enzyme"/>
</dbReference>
<organism evidence="2 3">
    <name type="scientific">Paraflavitalea soli</name>
    <dbReference type="NCBI Taxonomy" id="2315862"/>
    <lineage>
        <taxon>Bacteria</taxon>
        <taxon>Pseudomonadati</taxon>
        <taxon>Bacteroidota</taxon>
        <taxon>Chitinophagia</taxon>
        <taxon>Chitinophagales</taxon>
        <taxon>Chitinophagaceae</taxon>
        <taxon>Paraflavitalea</taxon>
    </lineage>
</organism>
<gene>
    <name evidence="2" type="ORF">D3H65_30140</name>
</gene>
<sequence length="386" mass="42539">MKGATFSAMKFVRIRAMLLGLAVIAVSTVWGQQQQPKEPLEIKSLFNPQVVLISGKPTMYYELHLLNSSGDSLFLQSLYIANQDSAWLRIITKDDLWKRYGTGKKTKDPQELILPPHESGILYVEMKAPGNKAGALLHQLTYTTIRHPTAGLRTASLPLIRYEPVTPLVIGPPLREGAWAAVYDPAWERGHRRVVYAPDGQSRIPGRFAIDFIKMDEQGKYASGDENDIKNWLGYGATVIAVADGVVASTLNDFPESKTLSAHPSWPSEKATGNYISLDIGNGHFAFYEHLQPGSIKVKPGQKVKKGDPIAALGFTGQTTGPHLHFHIANSNSPLGAEGMPFAFKRFTLLGSWSDFSQFGKAPWIPAQKVIVKERPAPNAVIRFQP</sequence>
<dbReference type="InterPro" id="IPR016047">
    <property type="entry name" value="M23ase_b-sheet_dom"/>
</dbReference>
<dbReference type="GO" id="GO:0004222">
    <property type="term" value="F:metalloendopeptidase activity"/>
    <property type="evidence" value="ECO:0007669"/>
    <property type="project" value="TreeGrafter"/>
</dbReference>
<protein>
    <submittedName>
        <fullName evidence="2">M23 family peptidase</fullName>
    </submittedName>
</protein>
<dbReference type="InterPro" id="IPR011055">
    <property type="entry name" value="Dup_hybrid_motif"/>
</dbReference>
<dbReference type="AlphaFoldDB" id="A0A3B7MY55"/>
<dbReference type="Proteomes" id="UP000263900">
    <property type="component" value="Chromosome"/>
</dbReference>
<accession>A0A3B7MY55</accession>
<dbReference type="Gene3D" id="2.70.70.10">
    <property type="entry name" value="Glucose Permease (Domain IIA)"/>
    <property type="match status" value="1"/>
</dbReference>
<dbReference type="PANTHER" id="PTHR21666:SF285">
    <property type="entry name" value="M23 FAMILY METALLOPEPTIDASE"/>
    <property type="match status" value="1"/>
</dbReference>
<dbReference type="OrthoDB" id="9809488at2"/>
<feature type="domain" description="M23ase beta-sheet core" evidence="1">
    <location>
        <begin position="235"/>
        <end position="334"/>
    </location>
</feature>
<evidence type="ECO:0000313" key="3">
    <source>
        <dbReference type="Proteomes" id="UP000263900"/>
    </source>
</evidence>
<dbReference type="KEGG" id="pseg:D3H65_30140"/>
<name>A0A3B7MY55_9BACT</name>